<dbReference type="Gene3D" id="1.25.40.20">
    <property type="entry name" value="Ankyrin repeat-containing domain"/>
    <property type="match status" value="1"/>
</dbReference>
<proteinExistence type="predicted"/>
<dbReference type="Gene3D" id="1.25.40.10">
    <property type="entry name" value="Tetratricopeptide repeat domain"/>
    <property type="match status" value="2"/>
</dbReference>
<organism evidence="4 5">
    <name type="scientific">Durusdinium trenchii</name>
    <dbReference type="NCBI Taxonomy" id="1381693"/>
    <lineage>
        <taxon>Eukaryota</taxon>
        <taxon>Sar</taxon>
        <taxon>Alveolata</taxon>
        <taxon>Dinophyceae</taxon>
        <taxon>Suessiales</taxon>
        <taxon>Symbiodiniaceae</taxon>
        <taxon>Durusdinium</taxon>
    </lineage>
</organism>
<sequence length="828" mass="91849">MAKNRAVLSCNSLLRAFVKKAQWQRALNLIHHMQRDQTTPDMVSFNSTLSACEKGNRWEYGLHFFSQLQTAGNKSGLSSTSSDWADLSMDHFTFSILMKLCSHGKLWREALEILKASDVHIDLVGWNALMAVCEKSFAWPSCLHLLATTSSFALQADLVSLNTTLSACARTRGWQLSLHLLSESLLTNLQPDIISYNSVITACSGHHWPLALHLLFFSRQARLVPSIISFNAAIAACDKGHQWQKALQLFQDLQEEHVSPTRVTYNSLLSACEVGLPWSSLLHLLSLSQHLPEHRGEADAWAAVASACAKTLAWAVALDALEVIRMTMPEAAWHATLRACALALKWRSALVLLHQGQCQQLQMPRSSDVSSLLVAARGERWSTAEGGRLFHAWQLEEVRRAAVQADESVEETNPNAQLARAALNSLHVVRTKSVLTCGMIWDRHTRREVLLVVEWWKQFNQNDLGNLWHVCEAHAALPERGCAGTASDMLFGTPNFIRSFGHVVSGTDPAVRWSRSLLRGATRNFRFRCLGVMIKMPLDRHLQRMEAKRSERASDPAMDPDADPATDHAEAEPRPSGLAELQQLVVEVLAQLSVRDAFLALPAVSRSVRCLYSDVVKEHIRQGILWPMSFPPDPTGPGHFSALEVLFLWSVSGTWRGAPHVLPHRSLTAACRAAATRGAPGGETAGGTPTSAPVKWALQQSGWNQEGAKILRNIFQWKANPDELDVNRWTPLIWAAHRGSVSVCRELLHARANPDHIGAEGSSALSVACRSAHRWTVQLLLMEGASPFLVPIGNGNFDHHVGEEILEMVRQYRHMSPKKDAFVMCSRS</sequence>
<evidence type="ECO:0000313" key="4">
    <source>
        <dbReference type="EMBL" id="CAK9107852.1"/>
    </source>
</evidence>
<evidence type="ECO:0000313" key="5">
    <source>
        <dbReference type="Proteomes" id="UP001642484"/>
    </source>
</evidence>
<dbReference type="Pfam" id="PF13041">
    <property type="entry name" value="PPR_2"/>
    <property type="match status" value="2"/>
</dbReference>
<dbReference type="Proteomes" id="UP001642484">
    <property type="component" value="Unassembled WGS sequence"/>
</dbReference>
<dbReference type="PANTHER" id="PTHR47936">
    <property type="entry name" value="PPR_LONG DOMAIN-CONTAINING PROTEIN"/>
    <property type="match status" value="1"/>
</dbReference>
<evidence type="ECO:0000256" key="3">
    <source>
        <dbReference type="SAM" id="MobiDB-lite"/>
    </source>
</evidence>
<evidence type="ECO:0000256" key="2">
    <source>
        <dbReference type="PROSITE-ProRule" id="PRU00708"/>
    </source>
</evidence>
<dbReference type="PROSITE" id="PS51375">
    <property type="entry name" value="PPR"/>
    <property type="match status" value="2"/>
</dbReference>
<dbReference type="InterPro" id="IPR002885">
    <property type="entry name" value="PPR_rpt"/>
</dbReference>
<dbReference type="InterPro" id="IPR002110">
    <property type="entry name" value="Ankyrin_rpt"/>
</dbReference>
<dbReference type="SMART" id="SM00248">
    <property type="entry name" value="ANK"/>
    <property type="match status" value="2"/>
</dbReference>
<dbReference type="InterPro" id="IPR036770">
    <property type="entry name" value="Ankyrin_rpt-contain_sf"/>
</dbReference>
<protein>
    <recommendedName>
        <fullName evidence="6">Pentatricopeptide repeat-containing protein, chloroplastic</fullName>
    </recommendedName>
</protein>
<feature type="compositionally biased region" description="Basic and acidic residues" evidence="3">
    <location>
        <begin position="545"/>
        <end position="554"/>
    </location>
</feature>
<dbReference type="PANTHER" id="PTHR47936:SF1">
    <property type="entry name" value="PENTATRICOPEPTIDE REPEAT-CONTAINING PROTEIN GUN1, CHLOROPLASTIC"/>
    <property type="match status" value="1"/>
</dbReference>
<reference evidence="4 5" key="1">
    <citation type="submission" date="2024-02" db="EMBL/GenBank/DDBJ databases">
        <authorList>
            <person name="Chen Y."/>
            <person name="Shah S."/>
            <person name="Dougan E. K."/>
            <person name="Thang M."/>
            <person name="Chan C."/>
        </authorList>
    </citation>
    <scope>NUCLEOTIDE SEQUENCE [LARGE SCALE GENOMIC DNA]</scope>
</reference>
<evidence type="ECO:0008006" key="6">
    <source>
        <dbReference type="Google" id="ProtNLM"/>
    </source>
</evidence>
<keyword evidence="1" id="KW-0677">Repeat</keyword>
<accession>A0ABP0S6A3</accession>
<feature type="repeat" description="PPR" evidence="2">
    <location>
        <begin position="6"/>
        <end position="40"/>
    </location>
</feature>
<feature type="region of interest" description="Disordered" evidence="3">
    <location>
        <begin position="545"/>
        <end position="574"/>
    </location>
</feature>
<dbReference type="EMBL" id="CAXAMN010027029">
    <property type="protein sequence ID" value="CAK9107852.1"/>
    <property type="molecule type" value="Genomic_DNA"/>
</dbReference>
<name>A0ABP0S6A3_9DINO</name>
<dbReference type="InterPro" id="IPR011990">
    <property type="entry name" value="TPR-like_helical_dom_sf"/>
</dbReference>
<feature type="repeat" description="PPR" evidence="2">
    <location>
        <begin position="226"/>
        <end position="260"/>
    </location>
</feature>
<dbReference type="Pfam" id="PF01535">
    <property type="entry name" value="PPR"/>
    <property type="match status" value="1"/>
</dbReference>
<evidence type="ECO:0000256" key="1">
    <source>
        <dbReference type="ARBA" id="ARBA00022737"/>
    </source>
</evidence>
<gene>
    <name evidence="4" type="ORF">CCMP2556_LOCUS50305</name>
</gene>
<dbReference type="Pfam" id="PF12796">
    <property type="entry name" value="Ank_2"/>
    <property type="match status" value="1"/>
</dbReference>
<keyword evidence="5" id="KW-1185">Reference proteome</keyword>
<comment type="caution">
    <text evidence="4">The sequence shown here is derived from an EMBL/GenBank/DDBJ whole genome shotgun (WGS) entry which is preliminary data.</text>
</comment>
<dbReference type="SUPFAM" id="SSF48403">
    <property type="entry name" value="Ankyrin repeat"/>
    <property type="match status" value="1"/>
</dbReference>